<feature type="chain" id="PRO_5035767082" evidence="1">
    <location>
        <begin position="23"/>
        <end position="65"/>
    </location>
</feature>
<feature type="signal peptide" evidence="1">
    <location>
        <begin position="1"/>
        <end position="22"/>
    </location>
</feature>
<accession>A0A8T3A3L6</accession>
<evidence type="ECO:0000256" key="1">
    <source>
        <dbReference type="SAM" id="SignalP"/>
    </source>
</evidence>
<keyword evidence="3" id="KW-1185">Reference proteome</keyword>
<keyword evidence="1" id="KW-0732">Signal</keyword>
<proteinExistence type="predicted"/>
<protein>
    <submittedName>
        <fullName evidence="2">Uncharacterized protein</fullName>
    </submittedName>
</protein>
<comment type="caution">
    <text evidence="2">The sequence shown here is derived from an EMBL/GenBank/DDBJ whole genome shotgun (WGS) entry which is preliminary data.</text>
</comment>
<name>A0A8T3A3L6_DENNO</name>
<dbReference type="SMR" id="A0A8T3A3L6"/>
<organism evidence="2 3">
    <name type="scientific">Dendrobium nobile</name>
    <name type="common">Orchid</name>
    <dbReference type="NCBI Taxonomy" id="94219"/>
    <lineage>
        <taxon>Eukaryota</taxon>
        <taxon>Viridiplantae</taxon>
        <taxon>Streptophyta</taxon>
        <taxon>Embryophyta</taxon>
        <taxon>Tracheophyta</taxon>
        <taxon>Spermatophyta</taxon>
        <taxon>Magnoliopsida</taxon>
        <taxon>Liliopsida</taxon>
        <taxon>Asparagales</taxon>
        <taxon>Orchidaceae</taxon>
        <taxon>Epidendroideae</taxon>
        <taxon>Malaxideae</taxon>
        <taxon>Dendrobiinae</taxon>
        <taxon>Dendrobium</taxon>
    </lineage>
</organism>
<evidence type="ECO:0000313" key="3">
    <source>
        <dbReference type="Proteomes" id="UP000829196"/>
    </source>
</evidence>
<reference evidence="2" key="1">
    <citation type="journal article" date="2022" name="Front. Genet.">
        <title>Chromosome-Scale Assembly of the Dendrobium nobile Genome Provides Insights Into the Molecular Mechanism of the Biosynthesis of the Medicinal Active Ingredient of Dendrobium.</title>
        <authorList>
            <person name="Xu Q."/>
            <person name="Niu S.-C."/>
            <person name="Li K.-L."/>
            <person name="Zheng P.-J."/>
            <person name="Zhang X.-J."/>
            <person name="Jia Y."/>
            <person name="Liu Y."/>
            <person name="Niu Y.-X."/>
            <person name="Yu L.-H."/>
            <person name="Chen D.-F."/>
            <person name="Zhang G.-Q."/>
        </authorList>
    </citation>
    <scope>NUCLEOTIDE SEQUENCE</scope>
    <source>
        <tissue evidence="2">Leaf</tissue>
    </source>
</reference>
<dbReference type="AlphaFoldDB" id="A0A8T3A3L6"/>
<dbReference type="Proteomes" id="UP000829196">
    <property type="component" value="Unassembled WGS sequence"/>
</dbReference>
<gene>
    <name evidence="2" type="ORF">KFK09_028626</name>
</gene>
<sequence length="65" mass="7158">MLNSLWFSCSLTKLQVVVRALCSVISCVPEFLWSSRGGAINRKATRKEKGKRFGKGGIGKESLLD</sequence>
<evidence type="ECO:0000313" key="2">
    <source>
        <dbReference type="EMBL" id="KAI0488787.1"/>
    </source>
</evidence>
<dbReference type="EMBL" id="JAGYWB010000019">
    <property type="protein sequence ID" value="KAI0488787.1"/>
    <property type="molecule type" value="Genomic_DNA"/>
</dbReference>